<accession>A0A917ZQC8</accession>
<comment type="caution">
    <text evidence="2">The sequence shown here is derived from an EMBL/GenBank/DDBJ whole genome shotgun (WGS) entry which is preliminary data.</text>
</comment>
<dbReference type="InterPro" id="IPR002575">
    <property type="entry name" value="Aminoglycoside_PTrfase"/>
</dbReference>
<evidence type="ECO:0000313" key="3">
    <source>
        <dbReference type="Proteomes" id="UP000641932"/>
    </source>
</evidence>
<sequence>MSSQSEDTRIALAAACAALGLSASGAEPIRLAEKAIWRLPGGVVARVAKAGQRAETERELRLARWLADMGLPVVRPHPGVRAMVVACCRPVSFWEELPPHEHGSVLDVAALLRQLHALPPPPFPVGRLDPFTRVSQRIDVADTLTENDRDWLRDFLRDLQAAWQDLPAGLPECVVHGDAWAGNVARVFDSGKTLLMDLERCSQGQPEWDLVSTR</sequence>
<name>A0A917ZQC8_9ACTN</name>
<dbReference type="EMBL" id="BMMS01000012">
    <property type="protein sequence ID" value="GGO88880.1"/>
    <property type="molecule type" value="Genomic_DNA"/>
</dbReference>
<dbReference type="Proteomes" id="UP000641932">
    <property type="component" value="Unassembled WGS sequence"/>
</dbReference>
<gene>
    <name evidence="2" type="ORF">GCM10012280_30720</name>
</gene>
<evidence type="ECO:0000313" key="2">
    <source>
        <dbReference type="EMBL" id="GGO88880.1"/>
    </source>
</evidence>
<dbReference type="Pfam" id="PF01636">
    <property type="entry name" value="APH"/>
    <property type="match status" value="1"/>
</dbReference>
<evidence type="ECO:0000259" key="1">
    <source>
        <dbReference type="Pfam" id="PF01636"/>
    </source>
</evidence>
<proteinExistence type="predicted"/>
<dbReference type="SUPFAM" id="SSF56112">
    <property type="entry name" value="Protein kinase-like (PK-like)"/>
    <property type="match status" value="1"/>
</dbReference>
<reference evidence="2" key="1">
    <citation type="journal article" date="2014" name="Int. J. Syst. Evol. Microbiol.">
        <title>Complete genome sequence of Corynebacterium casei LMG S-19264T (=DSM 44701T), isolated from a smear-ripened cheese.</title>
        <authorList>
            <consortium name="US DOE Joint Genome Institute (JGI-PGF)"/>
            <person name="Walter F."/>
            <person name="Albersmeier A."/>
            <person name="Kalinowski J."/>
            <person name="Ruckert C."/>
        </authorList>
    </citation>
    <scope>NUCLEOTIDE SEQUENCE</scope>
    <source>
        <strain evidence="2">CGMCC 4.7201</strain>
    </source>
</reference>
<dbReference type="AlphaFoldDB" id="A0A917ZQC8"/>
<organism evidence="2 3">
    <name type="scientific">Wenjunlia tyrosinilytica</name>
    <dbReference type="NCBI Taxonomy" id="1544741"/>
    <lineage>
        <taxon>Bacteria</taxon>
        <taxon>Bacillati</taxon>
        <taxon>Actinomycetota</taxon>
        <taxon>Actinomycetes</taxon>
        <taxon>Kitasatosporales</taxon>
        <taxon>Streptomycetaceae</taxon>
        <taxon>Wenjunlia</taxon>
    </lineage>
</organism>
<dbReference type="InterPro" id="IPR011009">
    <property type="entry name" value="Kinase-like_dom_sf"/>
</dbReference>
<dbReference type="RefSeq" id="WP_265804515.1">
    <property type="nucleotide sequence ID" value="NZ_BMMS01000012.1"/>
</dbReference>
<feature type="domain" description="Aminoglycoside phosphotransferase" evidence="1">
    <location>
        <begin position="43"/>
        <end position="212"/>
    </location>
</feature>
<dbReference type="Gene3D" id="3.90.1200.10">
    <property type="match status" value="1"/>
</dbReference>
<keyword evidence="3" id="KW-1185">Reference proteome</keyword>
<protein>
    <recommendedName>
        <fullName evidence="1">Aminoglycoside phosphotransferase domain-containing protein</fullName>
    </recommendedName>
</protein>
<reference evidence="2" key="2">
    <citation type="submission" date="2020-09" db="EMBL/GenBank/DDBJ databases">
        <authorList>
            <person name="Sun Q."/>
            <person name="Zhou Y."/>
        </authorList>
    </citation>
    <scope>NUCLEOTIDE SEQUENCE</scope>
    <source>
        <strain evidence="2">CGMCC 4.7201</strain>
    </source>
</reference>